<dbReference type="AlphaFoldDB" id="A0A0M2PR86"/>
<accession>A0A0M2PR86</accession>
<organism evidence="1 2">
    <name type="scientific">Prochlorothrix hollandica PCC 9006 = CALU 1027</name>
    <dbReference type="NCBI Taxonomy" id="317619"/>
    <lineage>
        <taxon>Bacteria</taxon>
        <taxon>Bacillati</taxon>
        <taxon>Cyanobacteriota</taxon>
        <taxon>Cyanophyceae</taxon>
        <taxon>Prochlorotrichales</taxon>
        <taxon>Prochlorotrichaceae</taxon>
        <taxon>Prochlorothrix</taxon>
    </lineage>
</organism>
<protein>
    <submittedName>
        <fullName evidence="1">Uncharacterized protein</fullName>
    </submittedName>
</protein>
<evidence type="ECO:0000313" key="2">
    <source>
        <dbReference type="Proteomes" id="UP000034681"/>
    </source>
</evidence>
<proteinExistence type="predicted"/>
<dbReference type="Proteomes" id="UP000034681">
    <property type="component" value="Unassembled WGS sequence"/>
</dbReference>
<keyword evidence="2" id="KW-1185">Reference proteome</keyword>
<sequence>MKLYNQLKLKKIDLALNLKLLQKLQKLAVEFMKLEYLTTAELIKKAKKSVGVMDLEQFTAF</sequence>
<comment type="caution">
    <text evidence="1">The sequence shown here is derived from an EMBL/GenBank/DDBJ whole genome shotgun (WGS) entry which is preliminary data.</text>
</comment>
<reference evidence="1" key="1">
    <citation type="submission" date="2012-04" db="EMBL/GenBank/DDBJ databases">
        <authorList>
            <person name="Borisov I.G."/>
            <person name="Ivanikova N.V."/>
            <person name="Pinevich A.V."/>
        </authorList>
    </citation>
    <scope>NUCLEOTIDE SEQUENCE</scope>
    <source>
        <strain evidence="1">CALU 1027</strain>
    </source>
</reference>
<name>A0A0M2PR86_PROHO</name>
<gene>
    <name evidence="1" type="ORF">PROH_14585</name>
</gene>
<dbReference type="EMBL" id="AJTX02000006">
    <property type="protein sequence ID" value="KKI99030.1"/>
    <property type="molecule type" value="Genomic_DNA"/>
</dbReference>
<evidence type="ECO:0000313" key="1">
    <source>
        <dbReference type="EMBL" id="KKI99030.1"/>
    </source>
</evidence>